<dbReference type="Gene3D" id="3.40.630.30">
    <property type="match status" value="1"/>
</dbReference>
<evidence type="ECO:0000259" key="1">
    <source>
        <dbReference type="PROSITE" id="PS51186"/>
    </source>
</evidence>
<evidence type="ECO:0000313" key="2">
    <source>
        <dbReference type="EMBL" id="MFC4347840.1"/>
    </source>
</evidence>
<dbReference type="InterPro" id="IPR016181">
    <property type="entry name" value="Acyl_CoA_acyltransferase"/>
</dbReference>
<gene>
    <name evidence="2" type="ORF">ACFO5Q_08295</name>
</gene>
<dbReference type="CDD" id="cd04301">
    <property type="entry name" value="NAT_SF"/>
    <property type="match status" value="1"/>
</dbReference>
<reference evidence="3" key="1">
    <citation type="journal article" date="2019" name="Int. J. Syst. Evol. Microbiol.">
        <title>The Global Catalogue of Microorganisms (GCM) 10K type strain sequencing project: providing services to taxonomists for standard genome sequencing and annotation.</title>
        <authorList>
            <consortium name="The Broad Institute Genomics Platform"/>
            <consortium name="The Broad Institute Genome Sequencing Center for Infectious Disease"/>
            <person name="Wu L."/>
            <person name="Ma J."/>
        </authorList>
    </citation>
    <scope>NUCLEOTIDE SEQUENCE [LARGE SCALE GENOMIC DNA]</scope>
    <source>
        <strain evidence="3">CGMCC 1.15304</strain>
    </source>
</reference>
<dbReference type="PROSITE" id="PS51186">
    <property type="entry name" value="GNAT"/>
    <property type="match status" value="1"/>
</dbReference>
<accession>A0ABV8U9P3</accession>
<dbReference type="EMBL" id="JBHSCR010000005">
    <property type="protein sequence ID" value="MFC4347840.1"/>
    <property type="molecule type" value="Genomic_DNA"/>
</dbReference>
<dbReference type="Pfam" id="PF13508">
    <property type="entry name" value="Acetyltransf_7"/>
    <property type="match status" value="1"/>
</dbReference>
<dbReference type="RefSeq" id="WP_068152264.1">
    <property type="nucleotide sequence ID" value="NZ_JBHSCR010000005.1"/>
</dbReference>
<dbReference type="EC" id="2.3.-.-" evidence="2"/>
<keyword evidence="3" id="KW-1185">Reference proteome</keyword>
<keyword evidence="2" id="KW-0808">Transferase</keyword>
<keyword evidence="2" id="KW-0012">Acyltransferase</keyword>
<dbReference type="InterPro" id="IPR000182">
    <property type="entry name" value="GNAT_dom"/>
</dbReference>
<protein>
    <submittedName>
        <fullName evidence="2">GNAT family N-acetyltransferase</fullName>
        <ecNumber evidence="2">2.3.-.-</ecNumber>
    </submittedName>
</protein>
<sequence>MITIDRERPFDKAAIEKLLDVAFGPDRFNKSSYSLRENNQPVAGLSYVARKADKIVGTVRYWPIEVRDLLGGKPVEALLLGPLAVSPSVQGQGVGAQLMHKSMASANGAGHDRILLVGDYAYYQRFGFEPVLPRYITLPGGKDARRLLVRQPATTTSLPSVGKIVVPMPEPVLVPVAGALLSDVA</sequence>
<feature type="domain" description="N-acetyltransferase" evidence="1">
    <location>
        <begin position="2"/>
        <end position="145"/>
    </location>
</feature>
<dbReference type="Proteomes" id="UP001595776">
    <property type="component" value="Unassembled WGS sequence"/>
</dbReference>
<dbReference type="SUPFAM" id="SSF55729">
    <property type="entry name" value="Acyl-CoA N-acyltransferases (Nat)"/>
    <property type="match status" value="1"/>
</dbReference>
<proteinExistence type="predicted"/>
<name>A0ABV8U9P3_9PROT</name>
<comment type="caution">
    <text evidence="2">The sequence shown here is derived from an EMBL/GenBank/DDBJ whole genome shotgun (WGS) entry which is preliminary data.</text>
</comment>
<organism evidence="2 3">
    <name type="scientific">Kordiimonas lipolytica</name>
    <dbReference type="NCBI Taxonomy" id="1662421"/>
    <lineage>
        <taxon>Bacteria</taxon>
        <taxon>Pseudomonadati</taxon>
        <taxon>Pseudomonadota</taxon>
        <taxon>Alphaproteobacteria</taxon>
        <taxon>Kordiimonadales</taxon>
        <taxon>Kordiimonadaceae</taxon>
        <taxon>Kordiimonas</taxon>
    </lineage>
</organism>
<evidence type="ECO:0000313" key="3">
    <source>
        <dbReference type="Proteomes" id="UP001595776"/>
    </source>
</evidence>
<dbReference type="GO" id="GO:0016746">
    <property type="term" value="F:acyltransferase activity"/>
    <property type="evidence" value="ECO:0007669"/>
    <property type="project" value="UniProtKB-KW"/>
</dbReference>